<evidence type="ECO:0000313" key="2">
    <source>
        <dbReference type="EMBL" id="MPM84755.1"/>
    </source>
</evidence>
<name>A0A645D6D5_9ZZZZ</name>
<dbReference type="AlphaFoldDB" id="A0A645D6D5"/>
<evidence type="ECO:0000256" key="1">
    <source>
        <dbReference type="SAM" id="MobiDB-lite"/>
    </source>
</evidence>
<organism evidence="2">
    <name type="scientific">bioreactor metagenome</name>
    <dbReference type="NCBI Taxonomy" id="1076179"/>
    <lineage>
        <taxon>unclassified sequences</taxon>
        <taxon>metagenomes</taxon>
        <taxon>ecological metagenomes</taxon>
    </lineage>
</organism>
<dbReference type="EMBL" id="VSSQ01033226">
    <property type="protein sequence ID" value="MPM84755.1"/>
    <property type="molecule type" value="Genomic_DNA"/>
</dbReference>
<gene>
    <name evidence="2" type="ORF">SDC9_131831</name>
</gene>
<proteinExistence type="predicted"/>
<accession>A0A645D6D5</accession>
<reference evidence="2" key="1">
    <citation type="submission" date="2019-08" db="EMBL/GenBank/DDBJ databases">
        <authorList>
            <person name="Kucharzyk K."/>
            <person name="Murdoch R.W."/>
            <person name="Higgins S."/>
            <person name="Loffler F."/>
        </authorList>
    </citation>
    <scope>NUCLEOTIDE SEQUENCE</scope>
</reference>
<protein>
    <submittedName>
        <fullName evidence="2">Uncharacterized protein</fullName>
    </submittedName>
</protein>
<sequence>MPDHLRRRANQLVGNAPDVHGVVRHQPVAPHNELDGRFALSDAGVPGKQNPLAVHVHQNAVPPYAGGQPAIEKFNGVGGKLHGGFRGAQQRPLVFTGAFKALGKAVQIPGDHQRRNVVEKQVVKGLFPLLRTQALQVHNLRLADYLKTAGIEIVVKAQKLKSRPVHVRNGENRLLVIAPPIEQLQIKGSRKLRHFQSVRRHKRQSPSGSAIRRRPAMFSVRRRTAPRRYELAFLS</sequence>
<feature type="region of interest" description="Disordered" evidence="1">
    <location>
        <begin position="198"/>
        <end position="217"/>
    </location>
</feature>
<comment type="caution">
    <text evidence="2">The sequence shown here is derived from an EMBL/GenBank/DDBJ whole genome shotgun (WGS) entry which is preliminary data.</text>
</comment>